<evidence type="ECO:0000313" key="2">
    <source>
        <dbReference type="Proteomes" id="UP000286246"/>
    </source>
</evidence>
<evidence type="ECO:0000313" key="1">
    <source>
        <dbReference type="EMBL" id="RKE56023.1"/>
    </source>
</evidence>
<keyword evidence="2" id="KW-1185">Reference proteome</keyword>
<accession>A0A420BH40</accession>
<dbReference type="EMBL" id="RAPY01000001">
    <property type="protein sequence ID" value="RKE56023.1"/>
    <property type="molecule type" value="Genomic_DNA"/>
</dbReference>
<comment type="caution">
    <text evidence="1">The sequence shown here is derived from an EMBL/GenBank/DDBJ whole genome shotgun (WGS) entry which is preliminary data.</text>
</comment>
<sequence>MDGLDDICISELAYQILGNRKITIRKNNAGFRIVGGERLEFID</sequence>
<dbReference type="AlphaFoldDB" id="A0A420BH40"/>
<name>A0A420BH40_SPHD1</name>
<reference evidence="1 2" key="1">
    <citation type="submission" date="2018-09" db="EMBL/GenBank/DDBJ databases">
        <title>Genomic Encyclopedia of Type Strains, Phase III (KMG-III): the genomes of soil and plant-associated and newly described type strains.</title>
        <authorList>
            <person name="Whitman W."/>
        </authorList>
    </citation>
    <scope>NUCLEOTIDE SEQUENCE [LARGE SCALE GENOMIC DNA]</scope>
    <source>
        <strain evidence="1 2">CECT 7938</strain>
    </source>
</reference>
<proteinExistence type="predicted"/>
<protein>
    <submittedName>
        <fullName evidence="1">Uncharacterized protein</fullName>
    </submittedName>
</protein>
<dbReference type="Proteomes" id="UP000286246">
    <property type="component" value="Unassembled WGS sequence"/>
</dbReference>
<organism evidence="1 2">
    <name type="scientific">Sphingobacterium detergens</name>
    <dbReference type="NCBI Taxonomy" id="1145106"/>
    <lineage>
        <taxon>Bacteria</taxon>
        <taxon>Pseudomonadati</taxon>
        <taxon>Bacteroidota</taxon>
        <taxon>Sphingobacteriia</taxon>
        <taxon>Sphingobacteriales</taxon>
        <taxon>Sphingobacteriaceae</taxon>
        <taxon>Sphingobacterium</taxon>
    </lineage>
</organism>
<gene>
    <name evidence="1" type="ORF">DFQ12_0875</name>
</gene>